<comment type="cofactor">
    <cofactor evidence="7">
        <name>a divalent metal cation</name>
        <dbReference type="ChEBI" id="CHEBI:60240"/>
    </cofactor>
    <text evidence="7">Binds 1 divalent metal cation per subunit.</text>
</comment>
<dbReference type="EC" id="3.1.3.5" evidence="7"/>
<keyword evidence="4 7" id="KW-0479">Metal-binding</keyword>
<comment type="catalytic activity">
    <reaction evidence="1 7">
        <text>a ribonucleoside 5'-phosphate + H2O = a ribonucleoside + phosphate</text>
        <dbReference type="Rhea" id="RHEA:12484"/>
        <dbReference type="ChEBI" id="CHEBI:15377"/>
        <dbReference type="ChEBI" id="CHEBI:18254"/>
        <dbReference type="ChEBI" id="CHEBI:43474"/>
        <dbReference type="ChEBI" id="CHEBI:58043"/>
        <dbReference type="EC" id="3.1.3.5"/>
    </reaction>
</comment>
<dbReference type="SUPFAM" id="SSF64167">
    <property type="entry name" value="SurE-like"/>
    <property type="match status" value="1"/>
</dbReference>
<dbReference type="NCBIfam" id="NF001490">
    <property type="entry name" value="PRK00346.1-4"/>
    <property type="match status" value="1"/>
</dbReference>
<dbReference type="HAMAP" id="MF_00060">
    <property type="entry name" value="SurE"/>
    <property type="match status" value="1"/>
</dbReference>
<evidence type="ECO:0000256" key="3">
    <source>
        <dbReference type="ARBA" id="ARBA00022490"/>
    </source>
</evidence>
<evidence type="ECO:0000256" key="7">
    <source>
        <dbReference type="HAMAP-Rule" id="MF_00060"/>
    </source>
</evidence>
<proteinExistence type="inferred from homology"/>
<reference evidence="9 10" key="1">
    <citation type="submission" date="2017-05" db="EMBL/GenBank/DDBJ databases">
        <authorList>
            <person name="Varghese N."/>
            <person name="Submissions S."/>
        </authorList>
    </citation>
    <scope>NUCLEOTIDE SEQUENCE [LARGE SCALE GENOMIC DNA]</scope>
    <source>
        <strain evidence="9 10">DSM 26001</strain>
    </source>
</reference>
<dbReference type="InterPro" id="IPR030048">
    <property type="entry name" value="SurE"/>
</dbReference>
<evidence type="ECO:0000259" key="8">
    <source>
        <dbReference type="Pfam" id="PF01975"/>
    </source>
</evidence>
<feature type="domain" description="Survival protein SurE-like phosphatase/nucleotidase" evidence="8">
    <location>
        <begin position="22"/>
        <end position="202"/>
    </location>
</feature>
<sequence length="272" mass="28942">MSSPVHPLPNSGGPGGRIVSRVLLTNDDGIDAPGLAVLEQVAASLADEVWVVAPEHDQSGTSHSISLHQPLRYSRHGERRFGISGTPGDCVVMAVRHLMRDGLPDLILSGVNRGANLGVETVFSGTVGAAMTGMLFGIPSIALSQTFSDAAAVRWDTARQLAPDIIRRLLAAGWDAHACLNVNFPNVAPAEAGPLMLTRQGAGLVKSINVVPRTDPRGLTYHWLQFYREAVENAPDTETAVVQAGGVAVTPLRFERTNEDALAHLRDSLARQ</sequence>
<evidence type="ECO:0000256" key="6">
    <source>
        <dbReference type="ARBA" id="ARBA00022801"/>
    </source>
</evidence>
<evidence type="ECO:0000256" key="4">
    <source>
        <dbReference type="ARBA" id="ARBA00022723"/>
    </source>
</evidence>
<dbReference type="PANTHER" id="PTHR30457:SF12">
    <property type="entry name" value="5'_3'-NUCLEOTIDASE SURE"/>
    <property type="match status" value="1"/>
</dbReference>
<keyword evidence="10" id="KW-1185">Reference proteome</keyword>
<accession>A0ABY1QKT9</accession>
<evidence type="ECO:0000313" key="9">
    <source>
        <dbReference type="EMBL" id="SMP73929.1"/>
    </source>
</evidence>
<dbReference type="InterPro" id="IPR036523">
    <property type="entry name" value="SurE-like_sf"/>
</dbReference>
<dbReference type="PANTHER" id="PTHR30457">
    <property type="entry name" value="5'-NUCLEOTIDASE SURE"/>
    <property type="match status" value="1"/>
</dbReference>
<protein>
    <recommendedName>
        <fullName evidence="7">5'-nucleotidase SurE</fullName>
        <ecNumber evidence="7">3.1.3.5</ecNumber>
    </recommendedName>
    <alternativeName>
        <fullName evidence="7">Nucleoside 5'-monophosphate phosphohydrolase</fullName>
    </alternativeName>
</protein>
<dbReference type="EMBL" id="FXUL01000020">
    <property type="protein sequence ID" value="SMP73929.1"/>
    <property type="molecule type" value="Genomic_DNA"/>
</dbReference>
<dbReference type="RefSeq" id="WP_283444323.1">
    <property type="nucleotide sequence ID" value="NZ_FXUL01000020.1"/>
</dbReference>
<feature type="binding site" evidence="7">
    <location>
        <position position="28"/>
    </location>
    <ligand>
        <name>a divalent metal cation</name>
        <dbReference type="ChEBI" id="CHEBI:60240"/>
    </ligand>
</feature>
<comment type="caution">
    <text evidence="9">The sequence shown here is derived from an EMBL/GenBank/DDBJ whole genome shotgun (WGS) entry which is preliminary data.</text>
</comment>
<dbReference type="Pfam" id="PF01975">
    <property type="entry name" value="SurE"/>
    <property type="match status" value="1"/>
</dbReference>
<evidence type="ECO:0000256" key="2">
    <source>
        <dbReference type="ARBA" id="ARBA00011062"/>
    </source>
</evidence>
<name>A0ABY1QKT9_9BURK</name>
<evidence type="ECO:0000256" key="1">
    <source>
        <dbReference type="ARBA" id="ARBA00000815"/>
    </source>
</evidence>
<feature type="binding site" evidence="7">
    <location>
        <position position="112"/>
    </location>
    <ligand>
        <name>a divalent metal cation</name>
        <dbReference type="ChEBI" id="CHEBI:60240"/>
    </ligand>
</feature>
<dbReference type="Proteomes" id="UP001158049">
    <property type="component" value="Unassembled WGS sequence"/>
</dbReference>
<feature type="binding site" evidence="7">
    <location>
        <position position="27"/>
    </location>
    <ligand>
        <name>a divalent metal cation</name>
        <dbReference type="ChEBI" id="CHEBI:60240"/>
    </ligand>
</feature>
<dbReference type="NCBIfam" id="TIGR00087">
    <property type="entry name" value="surE"/>
    <property type="match status" value="1"/>
</dbReference>
<feature type="binding site" evidence="7">
    <location>
        <position position="59"/>
    </location>
    <ligand>
        <name>a divalent metal cation</name>
        <dbReference type="ChEBI" id="CHEBI:60240"/>
    </ligand>
</feature>
<evidence type="ECO:0000256" key="5">
    <source>
        <dbReference type="ARBA" id="ARBA00022741"/>
    </source>
</evidence>
<organism evidence="9 10">
    <name type="scientific">Noviherbaspirillum suwonense</name>
    <dbReference type="NCBI Taxonomy" id="1224511"/>
    <lineage>
        <taxon>Bacteria</taxon>
        <taxon>Pseudomonadati</taxon>
        <taxon>Pseudomonadota</taxon>
        <taxon>Betaproteobacteria</taxon>
        <taxon>Burkholderiales</taxon>
        <taxon>Oxalobacteraceae</taxon>
        <taxon>Noviherbaspirillum</taxon>
    </lineage>
</organism>
<comment type="function">
    <text evidence="7">Nucleotidase that shows phosphatase activity on nucleoside 5'-monophosphates.</text>
</comment>
<dbReference type="InterPro" id="IPR002828">
    <property type="entry name" value="SurE-like_Pase/nucleotidase"/>
</dbReference>
<gene>
    <name evidence="7" type="primary">surE</name>
    <name evidence="9" type="ORF">SAMN06295970_1206</name>
</gene>
<comment type="subcellular location">
    <subcellularLocation>
        <location evidence="7">Cytoplasm</location>
    </subcellularLocation>
</comment>
<keyword evidence="6 7" id="KW-0378">Hydrolase</keyword>
<keyword evidence="5 7" id="KW-0547">Nucleotide-binding</keyword>
<dbReference type="Gene3D" id="3.40.1210.10">
    <property type="entry name" value="Survival protein SurE-like phosphatase/nucleotidase"/>
    <property type="match status" value="1"/>
</dbReference>
<comment type="similarity">
    <text evidence="2 7">Belongs to the SurE nucleotidase family.</text>
</comment>
<evidence type="ECO:0000313" key="10">
    <source>
        <dbReference type="Proteomes" id="UP001158049"/>
    </source>
</evidence>
<keyword evidence="3 7" id="KW-0963">Cytoplasm</keyword>